<evidence type="ECO:0000259" key="10">
    <source>
        <dbReference type="Pfam" id="PF18962"/>
    </source>
</evidence>
<comment type="similarity">
    <text evidence="1">Belongs to the peptidase C10 family.</text>
</comment>
<organism evidence="11 12">
    <name type="scientific">Prevotella scopos JCM 17725</name>
    <dbReference type="NCBI Taxonomy" id="1236518"/>
    <lineage>
        <taxon>Bacteria</taxon>
        <taxon>Pseudomonadati</taxon>
        <taxon>Bacteroidota</taxon>
        <taxon>Bacteroidia</taxon>
        <taxon>Bacteroidales</taxon>
        <taxon>Prevotellaceae</taxon>
        <taxon>Prevotella</taxon>
    </lineage>
</organism>
<dbReference type="InterPro" id="IPR044934">
    <property type="entry name" value="Streptopain_sf"/>
</dbReference>
<dbReference type="Pfam" id="PF18962">
    <property type="entry name" value="Por_Secre_tail"/>
    <property type="match status" value="1"/>
</dbReference>
<dbReference type="NCBIfam" id="TIGR04183">
    <property type="entry name" value="Por_Secre_tail"/>
    <property type="match status" value="1"/>
</dbReference>
<comment type="caution">
    <text evidence="11">The sequence shown here is derived from an EMBL/GenBank/DDBJ whole genome shotgun (WGS) entry which is preliminary data.</text>
</comment>
<dbReference type="InterPro" id="IPR026444">
    <property type="entry name" value="Secre_tail"/>
</dbReference>
<feature type="region of interest" description="Disordered" evidence="7">
    <location>
        <begin position="410"/>
        <end position="438"/>
    </location>
</feature>
<feature type="chain" id="PRO_5043365307" evidence="8">
    <location>
        <begin position="21"/>
        <end position="944"/>
    </location>
</feature>
<feature type="compositionally biased region" description="Pro residues" evidence="7">
    <location>
        <begin position="421"/>
        <end position="433"/>
    </location>
</feature>
<keyword evidence="3 8" id="KW-0732">Signal</keyword>
<keyword evidence="5" id="KW-0788">Thiol protease</keyword>
<dbReference type="RefSeq" id="WP_025838967.1">
    <property type="nucleotide sequence ID" value="NZ_BAKP01000029.1"/>
</dbReference>
<dbReference type="InterPro" id="IPR000200">
    <property type="entry name" value="Peptidase_C10"/>
</dbReference>
<feature type="active site" description="Nucleophile" evidence="6">
    <location>
        <position position="197"/>
    </location>
</feature>
<proteinExistence type="inferred from homology"/>
<reference evidence="11 12" key="1">
    <citation type="submission" date="2016-11" db="EMBL/GenBank/DDBJ databases">
        <authorList>
            <person name="Varghese N."/>
            <person name="Submissions S."/>
        </authorList>
    </citation>
    <scope>NUCLEOTIDE SEQUENCE [LARGE SCALE GENOMIC DNA]</scope>
    <source>
        <strain evidence="11 12">DSM 22613</strain>
    </source>
</reference>
<dbReference type="GO" id="GO:0008234">
    <property type="term" value="F:cysteine-type peptidase activity"/>
    <property type="evidence" value="ECO:0007669"/>
    <property type="project" value="UniProtKB-KW"/>
</dbReference>
<dbReference type="Pfam" id="PF01640">
    <property type="entry name" value="Peptidase_C10"/>
    <property type="match status" value="1"/>
</dbReference>
<dbReference type="Gene3D" id="3.90.70.50">
    <property type="entry name" value="Peptidase C10, streptopain"/>
    <property type="match status" value="1"/>
</dbReference>
<dbReference type="Pfam" id="PF13734">
    <property type="entry name" value="Inhibitor_I69"/>
    <property type="match status" value="1"/>
</dbReference>
<dbReference type="InterPro" id="IPR038765">
    <property type="entry name" value="Papain-like_cys_pep_sf"/>
</dbReference>
<name>A0AAX2F4E0_9BACT</name>
<evidence type="ECO:0000256" key="3">
    <source>
        <dbReference type="ARBA" id="ARBA00022729"/>
    </source>
</evidence>
<dbReference type="GO" id="GO:0006508">
    <property type="term" value="P:proteolysis"/>
    <property type="evidence" value="ECO:0007669"/>
    <property type="project" value="UniProtKB-KW"/>
</dbReference>
<dbReference type="SUPFAM" id="SSF54001">
    <property type="entry name" value="Cysteine proteinases"/>
    <property type="match status" value="1"/>
</dbReference>
<feature type="domain" description="Spi protease inhibitor" evidence="9">
    <location>
        <begin position="21"/>
        <end position="120"/>
    </location>
</feature>
<evidence type="ECO:0000259" key="9">
    <source>
        <dbReference type="Pfam" id="PF13734"/>
    </source>
</evidence>
<dbReference type="AlphaFoldDB" id="A0AAX2F4E0"/>
<keyword evidence="2" id="KW-0645">Protease</keyword>
<keyword evidence="12" id="KW-1185">Reference proteome</keyword>
<evidence type="ECO:0000256" key="5">
    <source>
        <dbReference type="ARBA" id="ARBA00022807"/>
    </source>
</evidence>
<evidence type="ECO:0000256" key="6">
    <source>
        <dbReference type="PIRSR" id="PIRSR600200-1"/>
    </source>
</evidence>
<feature type="active site" description="Proton acceptor" evidence="6">
    <location>
        <position position="354"/>
    </location>
</feature>
<dbReference type="EMBL" id="FQWA01000015">
    <property type="protein sequence ID" value="SHF88500.1"/>
    <property type="molecule type" value="Genomic_DNA"/>
</dbReference>
<evidence type="ECO:0000256" key="4">
    <source>
        <dbReference type="ARBA" id="ARBA00022801"/>
    </source>
</evidence>
<evidence type="ECO:0000256" key="1">
    <source>
        <dbReference type="ARBA" id="ARBA00009693"/>
    </source>
</evidence>
<feature type="signal peptide" evidence="8">
    <location>
        <begin position="1"/>
        <end position="20"/>
    </location>
</feature>
<feature type="domain" description="Secretion system C-terminal sorting" evidence="10">
    <location>
        <begin position="879"/>
        <end position="944"/>
    </location>
</feature>
<gene>
    <name evidence="11" type="ORF">SAMN05444364_11515</name>
</gene>
<evidence type="ECO:0000256" key="8">
    <source>
        <dbReference type="SAM" id="SignalP"/>
    </source>
</evidence>
<accession>A0AAX2F4E0</accession>
<dbReference type="Proteomes" id="UP000184105">
    <property type="component" value="Unassembled WGS sequence"/>
</dbReference>
<evidence type="ECO:0000256" key="7">
    <source>
        <dbReference type="SAM" id="MobiDB-lite"/>
    </source>
</evidence>
<sequence>MKKIFSLLSFLLIICQMALAGPVDESQAFKVAENFFGGGTTKSQLKMSYKAPYKKFSNGKGESNLFYVINRGHDQGYIVVAADNRVMPILAFSDKGSLTEDDLNAHPSIKWLYDEYRNEIKWAIENTPDIPSPEYKKAITSRDAANYEVEIQPLLQYATDRATKLETPISWGQSWPFNQYSPNYRYNGRTYPTVSGCVATAISTVLRWHKWPRKAKGSVSYYWKNNYMSLNFDGNGPENAAYDWSQMPAGVDSYGNDRATGRRLTDVQADNIGRLLRDVGYAVKMDYNPARAGGSGAYVYDAPRVLINNFGYKNSLRFLERSNFTINNWLKEVHDEMRDYGPIVYAGFSNGGGHCFVLDGYASNRFVHVDWGWNSNSNGWHLLTALQPGEEGIGGGYGGYSRNQQMLRYLKPDRDGDPDPDPNPNPEPRPNPTPDVETGANLYIAQKCEQTALPQSNYVPVTVTVGNRNENAAYSGRLALAIFKNGETRASIVATTSTAVSANASKAITFYANLANVTPDTYNLVVSYAKDSKYETINQIAGTVTIGKVKPEPKPDPKPDPSTLVPDLYAVQRVVEYVEKGKTPKIVATIANQGNATYDGDLKLYALPAGTNDTKQAVLISEGKAKIGKSQRVTFSFYTNDNIKELAEGKYSLVAGYFVNDKEIAVKPSSGSEAWKIGELTINPADNDEENITVHDVKLQTIFFYQNGKYIGSDNSFISKKYDTFTARVYIKSVNGYEGRISFYVTDQQYGSRPMNSNMVDKRTVSIKPNTNGYIEVSLPTRYLNSKRFYMNILFNNGGANWLYSPTDAVPFYTSSANDNPSDMTGWSSNPTMGPTFDFNEAPVYGEQYQSIGNKGEGGVIDSTTGINEVKTGNAELSVYPSVVTNEINVSAPNDGVVNMFSIQGKLIGKHNVKAGENVLDVTNLASGVYLINMGKATQKFIKK</sequence>
<keyword evidence="4" id="KW-0378">Hydrolase</keyword>
<protein>
    <submittedName>
        <fullName evidence="11">Por secretion system C-terminal sorting domain-containing protein</fullName>
    </submittedName>
</protein>
<dbReference type="InterPro" id="IPR025896">
    <property type="entry name" value="Spi_Prtas-inh"/>
</dbReference>
<evidence type="ECO:0000256" key="2">
    <source>
        <dbReference type="ARBA" id="ARBA00022670"/>
    </source>
</evidence>
<evidence type="ECO:0000313" key="11">
    <source>
        <dbReference type="EMBL" id="SHF88500.1"/>
    </source>
</evidence>
<dbReference type="PRINTS" id="PR00797">
    <property type="entry name" value="STREPTOPAIN"/>
</dbReference>
<evidence type="ECO:0000313" key="12">
    <source>
        <dbReference type="Proteomes" id="UP000184105"/>
    </source>
</evidence>